<dbReference type="Proteomes" id="UP000887574">
    <property type="component" value="Unplaced"/>
</dbReference>
<dbReference type="SUPFAM" id="SSF52047">
    <property type="entry name" value="RNI-like"/>
    <property type="match status" value="1"/>
</dbReference>
<protein>
    <recommendedName>
        <fullName evidence="1">F-box/LRR-repeat protein 15-like leucin rich repeat domain-containing protein</fullName>
    </recommendedName>
</protein>
<feature type="domain" description="F-box/LRR-repeat protein 15-like leucin rich repeat" evidence="1">
    <location>
        <begin position="79"/>
        <end position="182"/>
    </location>
</feature>
<dbReference type="GO" id="GO:0031146">
    <property type="term" value="P:SCF-dependent proteasomal ubiquitin-dependent protein catabolic process"/>
    <property type="evidence" value="ECO:0007669"/>
    <property type="project" value="TreeGrafter"/>
</dbReference>
<keyword evidence="2" id="KW-1185">Reference proteome</keyword>
<organism evidence="2 3">
    <name type="scientific">Ditylenchus dipsaci</name>
    <dbReference type="NCBI Taxonomy" id="166011"/>
    <lineage>
        <taxon>Eukaryota</taxon>
        <taxon>Metazoa</taxon>
        <taxon>Ecdysozoa</taxon>
        <taxon>Nematoda</taxon>
        <taxon>Chromadorea</taxon>
        <taxon>Rhabditida</taxon>
        <taxon>Tylenchina</taxon>
        <taxon>Tylenchomorpha</taxon>
        <taxon>Sphaerularioidea</taxon>
        <taxon>Anguinidae</taxon>
        <taxon>Anguininae</taxon>
        <taxon>Ditylenchus</taxon>
    </lineage>
</organism>
<name>A0A915DGN4_9BILA</name>
<evidence type="ECO:0000313" key="2">
    <source>
        <dbReference type="Proteomes" id="UP000887574"/>
    </source>
</evidence>
<dbReference type="GO" id="GO:0019005">
    <property type="term" value="C:SCF ubiquitin ligase complex"/>
    <property type="evidence" value="ECO:0007669"/>
    <property type="project" value="TreeGrafter"/>
</dbReference>
<dbReference type="InterPro" id="IPR032675">
    <property type="entry name" value="LRR_dom_sf"/>
</dbReference>
<dbReference type="AlphaFoldDB" id="A0A915DGN4"/>
<sequence>MSKTQRIRHWLLKDHDREEDLSLIKNFSEMEYLTLIGHQFDEITYSDLCDSIVCMPNLKVFSVSQSTGPLNENMIDALTENCANLEYLHLYKFQMENVFLNCLKKFGKLHKLKILNFSSDIINDEVLDEITKGTNQLERLVLGSNTLITVNGICAVLKNCKELVELDISWCKGITKNNIGQIDSFYTALCKDEPERLRNETLKVSYHMGERAQLLGGEQWRWEQRKDRLKQLITGWDVHLETIRKRFQDRFCEEAASEEKDIR</sequence>
<reference evidence="3" key="1">
    <citation type="submission" date="2022-11" db="UniProtKB">
        <authorList>
            <consortium name="WormBaseParasite"/>
        </authorList>
    </citation>
    <scope>IDENTIFICATION</scope>
</reference>
<evidence type="ECO:0000259" key="1">
    <source>
        <dbReference type="Pfam" id="PF25372"/>
    </source>
</evidence>
<dbReference type="PANTHER" id="PTHR13318">
    <property type="entry name" value="PARTNER OF PAIRED, ISOFORM B-RELATED"/>
    <property type="match status" value="1"/>
</dbReference>
<dbReference type="Gene3D" id="3.80.10.10">
    <property type="entry name" value="Ribonuclease Inhibitor"/>
    <property type="match status" value="1"/>
</dbReference>
<dbReference type="PANTHER" id="PTHR13318:SF95">
    <property type="entry name" value="F-BOX PROTEIN YLR352W"/>
    <property type="match status" value="1"/>
</dbReference>
<dbReference type="InterPro" id="IPR057207">
    <property type="entry name" value="FBXL15_LRR"/>
</dbReference>
<dbReference type="WBParaSite" id="jg19333">
    <property type="protein sequence ID" value="jg19333"/>
    <property type="gene ID" value="jg19333"/>
</dbReference>
<dbReference type="Pfam" id="PF25372">
    <property type="entry name" value="DUF7885"/>
    <property type="match status" value="1"/>
</dbReference>
<accession>A0A915DGN4</accession>
<proteinExistence type="predicted"/>
<evidence type="ECO:0000313" key="3">
    <source>
        <dbReference type="WBParaSite" id="jg19333"/>
    </source>
</evidence>